<organism evidence="3 4">
    <name type="scientific">Trematosphaeria pertusa</name>
    <dbReference type="NCBI Taxonomy" id="390896"/>
    <lineage>
        <taxon>Eukaryota</taxon>
        <taxon>Fungi</taxon>
        <taxon>Dikarya</taxon>
        <taxon>Ascomycota</taxon>
        <taxon>Pezizomycotina</taxon>
        <taxon>Dothideomycetes</taxon>
        <taxon>Pleosporomycetidae</taxon>
        <taxon>Pleosporales</taxon>
        <taxon>Massarineae</taxon>
        <taxon>Trematosphaeriaceae</taxon>
        <taxon>Trematosphaeria</taxon>
    </lineage>
</organism>
<proteinExistence type="predicted"/>
<protein>
    <submittedName>
        <fullName evidence="3">Uncharacterized protein</fullName>
    </submittedName>
</protein>
<keyword evidence="2" id="KW-0732">Signal</keyword>
<gene>
    <name evidence="3" type="ORF">BU26DRAFT_572824</name>
</gene>
<dbReference type="AlphaFoldDB" id="A0A6A6HRI6"/>
<feature type="chain" id="PRO_5025668318" evidence="2">
    <location>
        <begin position="21"/>
        <end position="107"/>
    </location>
</feature>
<sequence length="107" mass="10083">MHSAKLFLLALCASLASAQATSSTMPTPGQPAASGVPSQISQTLAPPPAATNGSSNAPPGATGNNTPSATTSGGAAKNTTSAGAAPHYDAGMVPIMGLGVVVALGLA</sequence>
<reference evidence="3" key="1">
    <citation type="journal article" date="2020" name="Stud. Mycol.">
        <title>101 Dothideomycetes genomes: a test case for predicting lifestyles and emergence of pathogens.</title>
        <authorList>
            <person name="Haridas S."/>
            <person name="Albert R."/>
            <person name="Binder M."/>
            <person name="Bloem J."/>
            <person name="Labutti K."/>
            <person name="Salamov A."/>
            <person name="Andreopoulos B."/>
            <person name="Baker S."/>
            <person name="Barry K."/>
            <person name="Bills G."/>
            <person name="Bluhm B."/>
            <person name="Cannon C."/>
            <person name="Castanera R."/>
            <person name="Culley D."/>
            <person name="Daum C."/>
            <person name="Ezra D."/>
            <person name="Gonzalez J."/>
            <person name="Henrissat B."/>
            <person name="Kuo A."/>
            <person name="Liang C."/>
            <person name="Lipzen A."/>
            <person name="Lutzoni F."/>
            <person name="Magnuson J."/>
            <person name="Mondo S."/>
            <person name="Nolan M."/>
            <person name="Ohm R."/>
            <person name="Pangilinan J."/>
            <person name="Park H.-J."/>
            <person name="Ramirez L."/>
            <person name="Alfaro M."/>
            <person name="Sun H."/>
            <person name="Tritt A."/>
            <person name="Yoshinaga Y."/>
            <person name="Zwiers L.-H."/>
            <person name="Turgeon B."/>
            <person name="Goodwin S."/>
            <person name="Spatafora J."/>
            <person name="Crous P."/>
            <person name="Grigoriev I."/>
        </authorList>
    </citation>
    <scope>NUCLEOTIDE SEQUENCE</scope>
    <source>
        <strain evidence="3">CBS 122368</strain>
    </source>
</reference>
<evidence type="ECO:0000313" key="3">
    <source>
        <dbReference type="EMBL" id="KAF2240442.1"/>
    </source>
</evidence>
<evidence type="ECO:0000256" key="2">
    <source>
        <dbReference type="SAM" id="SignalP"/>
    </source>
</evidence>
<feature type="signal peptide" evidence="2">
    <location>
        <begin position="1"/>
        <end position="20"/>
    </location>
</feature>
<evidence type="ECO:0000313" key="4">
    <source>
        <dbReference type="Proteomes" id="UP000800094"/>
    </source>
</evidence>
<dbReference type="RefSeq" id="XP_033675446.1">
    <property type="nucleotide sequence ID" value="XM_033834277.1"/>
</dbReference>
<name>A0A6A6HRI6_9PLEO</name>
<accession>A0A6A6HRI6</accession>
<dbReference type="Proteomes" id="UP000800094">
    <property type="component" value="Unassembled WGS sequence"/>
</dbReference>
<feature type="compositionally biased region" description="Polar residues" evidence="1">
    <location>
        <begin position="51"/>
        <end position="82"/>
    </location>
</feature>
<feature type="region of interest" description="Disordered" evidence="1">
    <location>
        <begin position="20"/>
        <end position="84"/>
    </location>
</feature>
<dbReference type="EMBL" id="ML987218">
    <property type="protein sequence ID" value="KAF2240442.1"/>
    <property type="molecule type" value="Genomic_DNA"/>
</dbReference>
<evidence type="ECO:0000256" key="1">
    <source>
        <dbReference type="SAM" id="MobiDB-lite"/>
    </source>
</evidence>
<dbReference type="GeneID" id="54587607"/>
<keyword evidence="4" id="KW-1185">Reference proteome</keyword>